<reference evidence="2" key="1">
    <citation type="submission" date="2024-06" db="EMBL/GenBank/DDBJ databases">
        <title>Genome assembly of the Polyergus mexicanus.</title>
        <authorList>
            <person name="Cash E."/>
            <person name="Tustsui N.D."/>
            <person name="Ward P."/>
            <person name="Nguyen O."/>
            <person name="Sahasrabudhe R."/>
            <person name="Fairbairn C.W."/>
            <person name="Seligmann W.E."/>
            <person name="Sacco S."/>
            <person name="Beraut E."/>
            <person name="Miller C."/>
            <person name="Toffelmier E."/>
            <person name="Shaffer H.B."/>
        </authorList>
    </citation>
    <scope>NUCLEOTIDE SEQUENCE</scope>
    <source>
        <strain evidence="2">NDT 795.1</strain>
    </source>
</reference>
<evidence type="ECO:0000256" key="1">
    <source>
        <dbReference type="SAM" id="Phobius"/>
    </source>
</evidence>
<gene>
    <name evidence="2" type="ORF">ABS808_04330</name>
</gene>
<feature type="transmembrane region" description="Helical" evidence="1">
    <location>
        <begin position="159"/>
        <end position="185"/>
    </location>
</feature>
<feature type="transmembrane region" description="Helical" evidence="1">
    <location>
        <begin position="86"/>
        <end position="110"/>
    </location>
</feature>
<keyword evidence="1" id="KW-0472">Membrane</keyword>
<feature type="transmembrane region" description="Helical" evidence="1">
    <location>
        <begin position="116"/>
        <end position="138"/>
    </location>
</feature>
<protein>
    <submittedName>
        <fullName evidence="2">Uncharacterized protein</fullName>
    </submittedName>
</protein>
<feature type="transmembrane region" description="Helical" evidence="1">
    <location>
        <begin position="12"/>
        <end position="43"/>
    </location>
</feature>
<dbReference type="AlphaFoldDB" id="A0AAU7YGI3"/>
<sequence length="298" mass="31285">MKDIRDKVIALAIIGGITGGIASLVLNLIKLIGMIISFVLSFIEVAAGFVLSLVGLKVALACLALGLIGAIVIDRQTSSSPSIKKIIVPPIIVCGIILIGHIADFVLNFISSSPLIMGGMIGFIYPALSTILFSFAVLSYNSNEEDKAFDGIFQNSKTFFIKLGIVTVIGTAVGIGLGAAVSAIFPNVMLGMWSIALASTAIGAIVFPIEIFTAELITLSAIKKLETFTAFVVNKVTKRFSSKESEPSEQLSGAEVLKALGNLPYILPSTPVDKKNKPSGQLSGAEVLKALGDLPYII</sequence>
<proteinExistence type="predicted"/>
<evidence type="ECO:0000313" key="2">
    <source>
        <dbReference type="EMBL" id="XCA33005.1"/>
    </source>
</evidence>
<feature type="transmembrane region" description="Helical" evidence="1">
    <location>
        <begin position="191"/>
        <end position="214"/>
    </location>
</feature>
<keyword evidence="1" id="KW-1133">Transmembrane helix</keyword>
<feature type="transmembrane region" description="Helical" evidence="1">
    <location>
        <begin position="49"/>
        <end position="74"/>
    </location>
</feature>
<accession>A0AAU7YGI3</accession>
<name>A0AAU7YGI3_9RICK</name>
<keyword evidence="1" id="KW-0812">Transmembrane</keyword>
<organism evidence="2">
    <name type="scientific">Wolbachia endosymbiont of Polyergus mexicanus</name>
    <dbReference type="NCBI Taxonomy" id="3171167"/>
    <lineage>
        <taxon>Bacteria</taxon>
        <taxon>Pseudomonadati</taxon>
        <taxon>Pseudomonadota</taxon>
        <taxon>Alphaproteobacteria</taxon>
        <taxon>Rickettsiales</taxon>
        <taxon>Anaplasmataceae</taxon>
        <taxon>Wolbachieae</taxon>
        <taxon>Wolbachia</taxon>
    </lineage>
</organism>
<dbReference type="EMBL" id="CP158586">
    <property type="protein sequence ID" value="XCA33005.1"/>
    <property type="molecule type" value="Genomic_DNA"/>
</dbReference>